<dbReference type="RefSeq" id="WP_317966247.1">
    <property type="nucleotide sequence ID" value="NZ_CP129118.1"/>
</dbReference>
<keyword evidence="3" id="KW-1185">Reference proteome</keyword>
<protein>
    <submittedName>
        <fullName evidence="2">Uncharacterized protein</fullName>
    </submittedName>
</protein>
<evidence type="ECO:0000313" key="2">
    <source>
        <dbReference type="EMBL" id="WOV86759.1"/>
    </source>
</evidence>
<feature type="transmembrane region" description="Helical" evidence="1">
    <location>
        <begin position="21"/>
        <end position="39"/>
    </location>
</feature>
<keyword evidence="1" id="KW-0472">Membrane</keyword>
<reference evidence="2 3" key="1">
    <citation type="submission" date="2023-06" db="EMBL/GenBank/DDBJ databases">
        <title>Sporosarcina sp. nov., isolated from Korean tranditional fermented seafood 'Jeotgal'.</title>
        <authorList>
            <person name="Yang A.I."/>
            <person name="Shin N.-R."/>
        </authorList>
    </citation>
    <scope>NUCLEOTIDE SEQUENCE [LARGE SCALE GENOMIC DNA]</scope>
    <source>
        <strain evidence="2 3">T2O-4</strain>
    </source>
</reference>
<sequence>MNKNYAINGPILRRRSDSVSIVFLGLCIIIGSWFISHSLDNNKSGQYRYEFISANQRNIIIFDKKTGNYWQKLIEESEESTEWKKQESPIVKLEQR</sequence>
<keyword evidence="1" id="KW-0812">Transmembrane</keyword>
<accession>A0ABZ0L3K9</accession>
<dbReference type="Proteomes" id="UP001303902">
    <property type="component" value="Chromosome"/>
</dbReference>
<evidence type="ECO:0000313" key="3">
    <source>
        <dbReference type="Proteomes" id="UP001303902"/>
    </source>
</evidence>
<dbReference type="EMBL" id="CP129118">
    <property type="protein sequence ID" value="WOV86759.1"/>
    <property type="molecule type" value="Genomic_DNA"/>
</dbReference>
<organism evidence="2 3">
    <name type="scientific">Sporosarcina oncorhynchi</name>
    <dbReference type="NCBI Taxonomy" id="3056444"/>
    <lineage>
        <taxon>Bacteria</taxon>
        <taxon>Bacillati</taxon>
        <taxon>Bacillota</taxon>
        <taxon>Bacilli</taxon>
        <taxon>Bacillales</taxon>
        <taxon>Caryophanaceae</taxon>
        <taxon>Sporosarcina</taxon>
    </lineage>
</organism>
<keyword evidence="1" id="KW-1133">Transmembrane helix</keyword>
<gene>
    <name evidence="2" type="ORF">QWT69_12865</name>
</gene>
<proteinExistence type="predicted"/>
<name>A0ABZ0L3K9_9BACL</name>
<evidence type="ECO:0000256" key="1">
    <source>
        <dbReference type="SAM" id="Phobius"/>
    </source>
</evidence>